<dbReference type="GO" id="GO:0016763">
    <property type="term" value="F:pentosyltransferase activity"/>
    <property type="evidence" value="ECO:0007669"/>
    <property type="project" value="TreeGrafter"/>
</dbReference>
<feature type="transmembrane region" description="Helical" evidence="9">
    <location>
        <begin position="480"/>
        <end position="506"/>
    </location>
</feature>
<dbReference type="AlphaFoldDB" id="A0A3A4NFS0"/>
<evidence type="ECO:0000313" key="11">
    <source>
        <dbReference type="Proteomes" id="UP000265882"/>
    </source>
</evidence>
<dbReference type="InterPro" id="IPR018674">
    <property type="entry name" value="DUF2142_membrane"/>
</dbReference>
<feature type="transmembrane region" description="Helical" evidence="9">
    <location>
        <begin position="453"/>
        <end position="473"/>
    </location>
</feature>
<feature type="transmembrane region" description="Helical" evidence="9">
    <location>
        <begin position="184"/>
        <end position="205"/>
    </location>
</feature>
<comment type="caution">
    <text evidence="10">The sequence shown here is derived from an EMBL/GenBank/DDBJ whole genome shotgun (WGS) entry which is preliminary data.</text>
</comment>
<keyword evidence="2" id="KW-1003">Cell membrane</keyword>
<proteinExistence type="predicted"/>
<dbReference type="InterPro" id="IPR050297">
    <property type="entry name" value="LipidA_mod_glycosyltrf_83"/>
</dbReference>
<evidence type="ECO:0000256" key="2">
    <source>
        <dbReference type="ARBA" id="ARBA00022475"/>
    </source>
</evidence>
<feature type="transmembrane region" description="Helical" evidence="9">
    <location>
        <begin position="360"/>
        <end position="378"/>
    </location>
</feature>
<organism evidence="10 11">
    <name type="scientific">Abyssobacteria bacterium (strain SURF_5)</name>
    <dbReference type="NCBI Taxonomy" id="2093360"/>
    <lineage>
        <taxon>Bacteria</taxon>
        <taxon>Pseudomonadati</taxon>
        <taxon>Candidatus Hydrogenedentota</taxon>
        <taxon>Candidatus Abyssobacteria</taxon>
    </lineage>
</organism>
<evidence type="ECO:0000256" key="3">
    <source>
        <dbReference type="ARBA" id="ARBA00022676"/>
    </source>
</evidence>
<evidence type="ECO:0000256" key="7">
    <source>
        <dbReference type="ARBA" id="ARBA00023136"/>
    </source>
</evidence>
<feature type="transmembrane region" description="Helical" evidence="9">
    <location>
        <begin position="542"/>
        <end position="566"/>
    </location>
</feature>
<feature type="transmembrane region" description="Helical" evidence="9">
    <location>
        <begin position="236"/>
        <end position="253"/>
    </location>
</feature>
<accession>A0A3A4NFS0</accession>
<reference evidence="10 11" key="1">
    <citation type="journal article" date="2017" name="ISME J.">
        <title>Energy and carbon metabolisms in a deep terrestrial subsurface fluid microbial community.</title>
        <authorList>
            <person name="Momper L."/>
            <person name="Jungbluth S.P."/>
            <person name="Lee M.D."/>
            <person name="Amend J.P."/>
        </authorList>
    </citation>
    <scope>NUCLEOTIDE SEQUENCE [LARGE SCALE GENOMIC DNA]</scope>
    <source>
        <strain evidence="10">SURF_5</strain>
    </source>
</reference>
<feature type="transmembrane region" description="Helical" evidence="9">
    <location>
        <begin position="259"/>
        <end position="292"/>
    </location>
</feature>
<keyword evidence="3" id="KW-0328">Glycosyltransferase</keyword>
<feature type="transmembrane region" description="Helical" evidence="9">
    <location>
        <begin position="36"/>
        <end position="53"/>
    </location>
</feature>
<evidence type="ECO:0000256" key="8">
    <source>
        <dbReference type="SAM" id="MobiDB-lite"/>
    </source>
</evidence>
<dbReference type="PANTHER" id="PTHR33908">
    <property type="entry name" value="MANNOSYLTRANSFERASE YKCB-RELATED"/>
    <property type="match status" value="1"/>
</dbReference>
<keyword evidence="7 9" id="KW-0472">Membrane</keyword>
<name>A0A3A4NFS0_ABYX5</name>
<evidence type="ECO:0000256" key="9">
    <source>
        <dbReference type="SAM" id="Phobius"/>
    </source>
</evidence>
<dbReference type="Proteomes" id="UP000265882">
    <property type="component" value="Unassembled WGS sequence"/>
</dbReference>
<keyword evidence="5 9" id="KW-0812">Transmembrane</keyword>
<dbReference type="GO" id="GO:0005886">
    <property type="term" value="C:plasma membrane"/>
    <property type="evidence" value="ECO:0007669"/>
    <property type="project" value="UniProtKB-SubCell"/>
</dbReference>
<keyword evidence="6 9" id="KW-1133">Transmembrane helix</keyword>
<keyword evidence="4" id="KW-0808">Transferase</keyword>
<sequence>MMHENAGLHGGPSTQQAAEQEDVKENKSPGSDTPNILPLLLIAWILFLTKGFLYSSITPLWEGVDEPFHFAYVHSLAAGGSLPVWGETFVDADIAQSTAYLPLPPLMPQLTGESEKFSYLEYWRMQPERRQELRRALDALQADADALNPSSARLYQVQHPPLYYLLCVPVLELLNPLNLVDKVYALRLFSVFLASLSLLAAAPVAKRNFSAGITLAALAALWPVLYIDVARVGNDSLGAAIFSLLFCALVFYSERKTPLRAALIGALLGLGLLTKAYFLTAIPAIAVSLAILAASERDRWKRPLIDGCIIFASAAAIGGWWYVRNYMLYGTFSGLQESIYFPSVGLIEKMRATLDVSWPLLIKHLFVTFSWVSGWSFLHLPKPAYLIFAAGFILAAAGLVKYLLAGNRRKEDLCMRHALVAAGLLFLFFSAGVAYHQVNVMATVKVMGGPGGWYFYALVIPISFVAAFAVVKLQGALARWAFLLFSGALFVVELFGFFSMLLPYYAGFAVPAADGWGVAPANAGAIPLNEALWRLLANKPDFLSPSVLAVSAATYIILYLLLMLIWSRNTLVKASS</sequence>
<evidence type="ECO:0000256" key="5">
    <source>
        <dbReference type="ARBA" id="ARBA00022692"/>
    </source>
</evidence>
<evidence type="ECO:0000256" key="1">
    <source>
        <dbReference type="ARBA" id="ARBA00004651"/>
    </source>
</evidence>
<evidence type="ECO:0000256" key="4">
    <source>
        <dbReference type="ARBA" id="ARBA00022679"/>
    </source>
</evidence>
<gene>
    <name evidence="10" type="ORF">C4520_14685</name>
</gene>
<comment type="subcellular location">
    <subcellularLocation>
        <location evidence="1">Cell membrane</location>
        <topology evidence="1">Multi-pass membrane protein</topology>
    </subcellularLocation>
</comment>
<protein>
    <submittedName>
        <fullName evidence="10">Uncharacterized protein</fullName>
    </submittedName>
</protein>
<dbReference type="PANTHER" id="PTHR33908:SF11">
    <property type="entry name" value="MEMBRANE PROTEIN"/>
    <property type="match status" value="1"/>
</dbReference>
<feature type="region of interest" description="Disordered" evidence="8">
    <location>
        <begin position="1"/>
        <end position="30"/>
    </location>
</feature>
<feature type="transmembrane region" description="Helical" evidence="9">
    <location>
        <begin position="417"/>
        <end position="438"/>
    </location>
</feature>
<evidence type="ECO:0000256" key="6">
    <source>
        <dbReference type="ARBA" id="ARBA00022989"/>
    </source>
</evidence>
<dbReference type="Pfam" id="PF09913">
    <property type="entry name" value="DUF2142"/>
    <property type="match status" value="1"/>
</dbReference>
<feature type="transmembrane region" description="Helical" evidence="9">
    <location>
        <begin position="211"/>
        <end position="229"/>
    </location>
</feature>
<feature type="transmembrane region" description="Helical" evidence="9">
    <location>
        <begin position="304"/>
        <end position="323"/>
    </location>
</feature>
<feature type="transmembrane region" description="Helical" evidence="9">
    <location>
        <begin position="384"/>
        <end position="405"/>
    </location>
</feature>
<dbReference type="GO" id="GO:0009103">
    <property type="term" value="P:lipopolysaccharide biosynthetic process"/>
    <property type="evidence" value="ECO:0007669"/>
    <property type="project" value="UniProtKB-ARBA"/>
</dbReference>
<dbReference type="EMBL" id="QZKU01000103">
    <property type="protein sequence ID" value="RJP18299.1"/>
    <property type="molecule type" value="Genomic_DNA"/>
</dbReference>
<evidence type="ECO:0000313" key="10">
    <source>
        <dbReference type="EMBL" id="RJP18299.1"/>
    </source>
</evidence>